<feature type="compositionally biased region" description="Basic residues" evidence="4">
    <location>
        <begin position="3182"/>
        <end position="3197"/>
    </location>
</feature>
<feature type="compositionally biased region" description="Low complexity" evidence="4">
    <location>
        <begin position="3350"/>
        <end position="3359"/>
    </location>
</feature>
<protein>
    <submittedName>
        <fullName evidence="5">Uncharacterized protein</fullName>
    </submittedName>
</protein>
<dbReference type="PANTHER" id="PTHR47977">
    <property type="entry name" value="RAS-RELATED PROTEIN RAB"/>
    <property type="match status" value="1"/>
</dbReference>
<feature type="compositionally biased region" description="Basic residues" evidence="4">
    <location>
        <begin position="3864"/>
        <end position="3880"/>
    </location>
</feature>
<feature type="region of interest" description="Disordered" evidence="4">
    <location>
        <begin position="910"/>
        <end position="955"/>
    </location>
</feature>
<evidence type="ECO:0000256" key="2">
    <source>
        <dbReference type="ARBA" id="ARBA00023134"/>
    </source>
</evidence>
<feature type="compositionally biased region" description="Polar residues" evidence="4">
    <location>
        <begin position="3170"/>
        <end position="3181"/>
    </location>
</feature>
<dbReference type="Pfam" id="PF00071">
    <property type="entry name" value="Ras"/>
    <property type="match status" value="1"/>
</dbReference>
<feature type="region of interest" description="Disordered" evidence="4">
    <location>
        <begin position="3334"/>
        <end position="3359"/>
    </location>
</feature>
<gene>
    <name evidence="5" type="ORF">Q7C36_005917</name>
</gene>
<feature type="compositionally biased region" description="Basic residues" evidence="4">
    <location>
        <begin position="1612"/>
        <end position="1628"/>
    </location>
</feature>
<dbReference type="Gene3D" id="3.40.50.300">
    <property type="entry name" value="P-loop containing nucleotide triphosphate hydrolases"/>
    <property type="match status" value="1"/>
</dbReference>
<dbReference type="PROSITE" id="PS51420">
    <property type="entry name" value="RHO"/>
    <property type="match status" value="1"/>
</dbReference>
<organism evidence="5 6">
    <name type="scientific">Tachysurus vachellii</name>
    <name type="common">Darkbarbel catfish</name>
    <name type="synonym">Pelteobagrus vachellii</name>
    <dbReference type="NCBI Taxonomy" id="175792"/>
    <lineage>
        <taxon>Eukaryota</taxon>
        <taxon>Metazoa</taxon>
        <taxon>Chordata</taxon>
        <taxon>Craniata</taxon>
        <taxon>Vertebrata</taxon>
        <taxon>Euteleostomi</taxon>
        <taxon>Actinopterygii</taxon>
        <taxon>Neopterygii</taxon>
        <taxon>Teleostei</taxon>
        <taxon>Ostariophysi</taxon>
        <taxon>Siluriformes</taxon>
        <taxon>Bagridae</taxon>
        <taxon>Tachysurus</taxon>
    </lineage>
</organism>
<feature type="compositionally biased region" description="Basic residues" evidence="4">
    <location>
        <begin position="3667"/>
        <end position="3683"/>
    </location>
</feature>
<evidence type="ECO:0000256" key="1">
    <source>
        <dbReference type="ARBA" id="ARBA00022741"/>
    </source>
</evidence>
<feature type="region of interest" description="Disordered" evidence="4">
    <location>
        <begin position="465"/>
        <end position="494"/>
    </location>
</feature>
<feature type="region of interest" description="Disordered" evidence="4">
    <location>
        <begin position="4183"/>
        <end position="4253"/>
    </location>
</feature>
<dbReference type="InterPro" id="IPR001806">
    <property type="entry name" value="Small_GTPase"/>
</dbReference>
<feature type="compositionally biased region" description="Basic residues" evidence="4">
    <location>
        <begin position="1"/>
        <end position="21"/>
    </location>
</feature>
<feature type="compositionally biased region" description="Polar residues" evidence="4">
    <location>
        <begin position="2684"/>
        <end position="2695"/>
    </location>
</feature>
<dbReference type="InterPro" id="IPR050227">
    <property type="entry name" value="Rab"/>
</dbReference>
<dbReference type="CDD" id="cd00154">
    <property type="entry name" value="Rab"/>
    <property type="match status" value="1"/>
</dbReference>
<evidence type="ECO:0000256" key="3">
    <source>
        <dbReference type="ARBA" id="ARBA00023288"/>
    </source>
</evidence>
<dbReference type="PROSITE" id="PS51419">
    <property type="entry name" value="RAB"/>
    <property type="match status" value="1"/>
</dbReference>
<feature type="compositionally biased region" description="Polar residues" evidence="4">
    <location>
        <begin position="4023"/>
        <end position="4038"/>
    </location>
</feature>
<dbReference type="EMBL" id="JAVHJS010000005">
    <property type="protein sequence ID" value="KAK2857998.1"/>
    <property type="molecule type" value="Genomic_DNA"/>
</dbReference>
<feature type="compositionally biased region" description="Basic residues" evidence="4">
    <location>
        <begin position="4203"/>
        <end position="4216"/>
    </location>
</feature>
<accession>A0AA88T464</accession>
<feature type="region of interest" description="Disordered" evidence="4">
    <location>
        <begin position="134"/>
        <end position="158"/>
    </location>
</feature>
<feature type="compositionally biased region" description="Low complexity" evidence="4">
    <location>
        <begin position="2179"/>
        <end position="2188"/>
    </location>
</feature>
<evidence type="ECO:0000313" key="6">
    <source>
        <dbReference type="Proteomes" id="UP001187315"/>
    </source>
</evidence>
<dbReference type="Proteomes" id="UP001187315">
    <property type="component" value="Unassembled WGS sequence"/>
</dbReference>
<feature type="region of interest" description="Disordered" evidence="4">
    <location>
        <begin position="3451"/>
        <end position="3496"/>
    </location>
</feature>
<feature type="compositionally biased region" description="Polar residues" evidence="4">
    <location>
        <begin position="3854"/>
        <end position="3863"/>
    </location>
</feature>
<feature type="region of interest" description="Disordered" evidence="4">
    <location>
        <begin position="794"/>
        <end position="818"/>
    </location>
</feature>
<feature type="region of interest" description="Disordered" evidence="4">
    <location>
        <begin position="3854"/>
        <end position="3892"/>
    </location>
</feature>
<keyword evidence="6" id="KW-1185">Reference proteome</keyword>
<dbReference type="SMART" id="SM00175">
    <property type="entry name" value="RAB"/>
    <property type="match status" value="1"/>
</dbReference>
<feature type="compositionally biased region" description="Polar residues" evidence="4">
    <location>
        <begin position="654"/>
        <end position="665"/>
    </location>
</feature>
<dbReference type="SMART" id="SM00176">
    <property type="entry name" value="RAN"/>
    <property type="match status" value="1"/>
</dbReference>
<feature type="compositionally biased region" description="Polar residues" evidence="4">
    <location>
        <begin position="1999"/>
        <end position="2010"/>
    </location>
</feature>
<feature type="region of interest" description="Disordered" evidence="4">
    <location>
        <begin position="2280"/>
        <end position="2325"/>
    </location>
</feature>
<feature type="region of interest" description="Disordered" evidence="4">
    <location>
        <begin position="3991"/>
        <end position="4038"/>
    </location>
</feature>
<feature type="compositionally biased region" description="Basic residues" evidence="4">
    <location>
        <begin position="2011"/>
        <end position="2026"/>
    </location>
</feature>
<feature type="region of interest" description="Disordered" evidence="4">
    <location>
        <begin position="1999"/>
        <end position="2038"/>
    </location>
</feature>
<dbReference type="SMART" id="SM00174">
    <property type="entry name" value="RHO"/>
    <property type="match status" value="1"/>
</dbReference>
<feature type="region of interest" description="Disordered" evidence="4">
    <location>
        <begin position="2848"/>
        <end position="2873"/>
    </location>
</feature>
<feature type="compositionally biased region" description="Basic residues" evidence="4">
    <location>
        <begin position="2497"/>
        <end position="2512"/>
    </location>
</feature>
<evidence type="ECO:0000313" key="5">
    <source>
        <dbReference type="EMBL" id="KAK2857998.1"/>
    </source>
</evidence>
<feature type="compositionally biased region" description="Polar residues" evidence="4">
    <location>
        <begin position="1800"/>
        <end position="1811"/>
    </location>
</feature>
<dbReference type="PROSITE" id="PS51421">
    <property type="entry name" value="RAS"/>
    <property type="match status" value="1"/>
</dbReference>
<dbReference type="SMART" id="SM00173">
    <property type="entry name" value="RAS"/>
    <property type="match status" value="1"/>
</dbReference>
<feature type="compositionally biased region" description="Basic residues" evidence="4">
    <location>
        <begin position="1326"/>
        <end position="1341"/>
    </location>
</feature>
<feature type="region of interest" description="Disordered" evidence="4">
    <location>
        <begin position="3170"/>
        <end position="3209"/>
    </location>
</feature>
<feature type="compositionally biased region" description="Polar residues" evidence="4">
    <location>
        <begin position="1314"/>
        <end position="1325"/>
    </location>
</feature>
<feature type="region of interest" description="Disordered" evidence="4">
    <location>
        <begin position="4275"/>
        <end position="4306"/>
    </location>
</feature>
<keyword evidence="2" id="KW-0342">GTP-binding</keyword>
<dbReference type="GO" id="GO:0003924">
    <property type="term" value="F:GTPase activity"/>
    <property type="evidence" value="ECO:0007669"/>
    <property type="project" value="InterPro"/>
</dbReference>
<feature type="region of interest" description="Disordered" evidence="4">
    <location>
        <begin position="1314"/>
        <end position="1353"/>
    </location>
</feature>
<dbReference type="NCBIfam" id="TIGR00231">
    <property type="entry name" value="small_GTP"/>
    <property type="match status" value="1"/>
</dbReference>
<feature type="compositionally biased region" description="Basic residues" evidence="4">
    <location>
        <begin position="267"/>
        <end position="283"/>
    </location>
</feature>
<feature type="compositionally biased region" description="Basic residues" evidence="4">
    <location>
        <begin position="1812"/>
        <end position="1827"/>
    </location>
</feature>
<feature type="compositionally biased region" description="Low complexity" evidence="4">
    <location>
        <begin position="809"/>
        <end position="818"/>
    </location>
</feature>
<feature type="region of interest" description="Disordered" evidence="4">
    <location>
        <begin position="1"/>
        <end position="36"/>
    </location>
</feature>
<feature type="compositionally biased region" description="Basic residues" evidence="4">
    <location>
        <begin position="4001"/>
        <end position="4014"/>
    </location>
</feature>
<feature type="compositionally biased region" description="Polar residues" evidence="4">
    <location>
        <begin position="3653"/>
        <end position="3666"/>
    </location>
</feature>
<feature type="compositionally biased region" description="Basic residues" evidence="4">
    <location>
        <begin position="2696"/>
        <end position="2711"/>
    </location>
</feature>
<dbReference type="InterPro" id="IPR005225">
    <property type="entry name" value="Small_GTP-bd"/>
</dbReference>
<feature type="region of interest" description="Disordered" evidence="4">
    <location>
        <begin position="1595"/>
        <end position="1640"/>
    </location>
</feature>
<keyword evidence="3" id="KW-0449">Lipoprotein</keyword>
<feature type="region of interest" description="Disordered" evidence="4">
    <location>
        <begin position="2163"/>
        <end position="2188"/>
    </location>
</feature>
<feature type="region of interest" description="Disordered" evidence="4">
    <location>
        <begin position="2485"/>
        <end position="2524"/>
    </location>
</feature>
<feature type="region of interest" description="Disordered" evidence="4">
    <location>
        <begin position="250"/>
        <end position="295"/>
    </location>
</feature>
<feature type="region of interest" description="Disordered" evidence="4">
    <location>
        <begin position="2965"/>
        <end position="3010"/>
    </location>
</feature>
<dbReference type="PRINTS" id="PR00449">
    <property type="entry name" value="RASTRNSFRMNG"/>
</dbReference>
<feature type="compositionally biased region" description="Polar residues" evidence="4">
    <location>
        <begin position="4277"/>
        <end position="4291"/>
    </location>
</feature>
<feature type="compositionally biased region" description="Basic residues" evidence="4">
    <location>
        <begin position="666"/>
        <end position="681"/>
    </location>
</feature>
<feature type="region of interest" description="Disordered" evidence="4">
    <location>
        <begin position="3653"/>
        <end position="3695"/>
    </location>
</feature>
<dbReference type="InterPro" id="IPR027417">
    <property type="entry name" value="P-loop_NTPase"/>
</dbReference>
<feature type="compositionally biased region" description="Basic residues" evidence="4">
    <location>
        <begin position="2297"/>
        <end position="2313"/>
    </location>
</feature>
<feature type="compositionally biased region" description="Basic residues" evidence="4">
    <location>
        <begin position="2982"/>
        <end position="2998"/>
    </location>
</feature>
<feature type="compositionally biased region" description="Low complexity" evidence="4">
    <location>
        <begin position="149"/>
        <end position="158"/>
    </location>
</feature>
<sequence length="4605" mass="512977">MQTQTKKKKKIGSTRRPHGRHQLQAEGEEGEWKELENAEEIEHQLITQVATSNLINEPQKTMSEVTPNIHDSTVTTEQIQIITTEGQTGTGGIDAPPGIQVISDMQMNTENIHTVVPDQDQNITQQQLENLNDWESEQEQPESTNPLLQVQESQSSQVEVIKENENTEEQKMDQNRTSTWFIEEHNNDTKEEIKAGPTDNFTKEDITSVCSQQYVLCELTSQTSDLGLTTIEYPSPATEHLDFKEDEANSIENVESRSAEIQPQTQTRKKKKMGSTRRPHGRHQPPQEGEEGEWKELENAEEIEHQLITQVATSNLINEPQNTMSEVTPNIHDSTVTTEQIQIITTEGQTGTGGIDAILSIEVDQINTVASHEVGTAEGLTDTIEQKEKSAVHEVKDSVVMHLDEQEMAPVVTKTQDDALIEHVSLTVRMQDNEIPDNECASRANVHSTCENVDNSNAEILMQTQPKTKKKIGSTRRPRGRHQPPPEGEEGEWKELENAEEIEHQLITQVATSNLINEPQNTMSEVTPNIHGSTVTTEQIEIITTEGQTGTGGIDAILSIEVDQINTVASHEVGTAEGLTDTIEQKEKSAVHEVKDSVVMHLDEQEMAPVVTKIQDDALIEHVSLTVRMHDNEIPDNECASRANVHSTCENVDNSNAEILTQTQPKTKKKIGSTRRPRGRHQPPPEGEEGEWKELENAEEIEHQLITQVATSNLINEPQKTMSEVTPNIHDSTVTTEQIQIITTEGQTGTGGIDAPPGIQVISDMQMNTENIHTVVPDQDQNITQQQLENLNDWESEQEQPESTNPLLQVQESQSSQVEVIKENENTEEQKMDQNRTSTWFIEEHNNDTKEEIKAGPTDNFTKEDITSVCSQQYVLCELTSQTSDLGLTTIEYPSPATEHLDFKEDEANSIENVESRSAEIQPQTQTRKKKKMGSTRRPHGRHQPPQEGEEGEWKELENAEEIEHQLITQVATSNLINEPQNTMSEVTPNIHDSTVTTEQIQIITTEGQTGTGGIDAILSIEVDQINTVASHEVGTAEGLTDTIEQKEKSAVHEVKDSVVMHLDEQEMAPVVTKTQDDALIEHVSLTVRMQDNEIPDNECASRANVHSTCENVDNSNAEILMQTQPKTKKKIGSTRRPRGRHQPPPEGEEGEWKELENAEEIEHQLITQVATSNLINEPQNTMSEVTPNIHGSTVTTEQIEIITTEGQTGTGGIDAILSIEVDQINTVASHEVGTAEGLTDTIEQKEKSAVHEVKDSVVMHLDEQEMAPVVTKIQDDALIEHVSLTVRMHDNEIPDNECASRANVHSTCENVDNSNAEILTQTQPKTKKKIGSTRRPRGRHQPPPEGEEGEWKELENAEEIEHQLITQVATSNLINEPQNTMSEVTPNIHGSTVTTEQIEIITTEGQTGTGGIDAILSIEVDQINTVASHEVDTARGINAPPGIQVISDMQMNTENIHTVVPDQDQNITQQQLENLTDWESEQEQPESTNPLLQVQESQSSQVEVIKENENRQEQKMDQNRTSTWFIEEHNNDTKEEIKAGPTDNFTKEDITNVCSQQYVLCELTSQTSDLGLTTIEYPSPATEHLDFKEDEANSIENVESRSAEIQPQTQTRKKKKMGSTRRPHGRHQPPPEGEEGEWKELENAEEIEHQLITQVATSNLINEPQNTMSEVTPNIHGSTVTTEQIEIITTEGQTGTGGIDAILSIEVDQINTVASHEVGTAEGLTDTIEQKEKSAVHEVKDSVVMHLDEQEMAPVVTKIQDDALIEHVSLTVKMHDNEIPDNECASRANVHSTCENVDNSNAEILTQTQPKTKKKIGSTRRPRGRHQPPPEGEEGEWKELENAEEIEHQLITQVATSNLINEPQNTMSEVTPNIHGSTVTTEQIEIITTEGQTGTGGIDAILSIEVDQINTVASHEVGTAEGLTDTIEQKEKSAVHEVKDSVVMHLDEQEMAPVVTKIQDDALIEHVSLTVKMHDNEIPDNECASRANVHSTCENVDNSNAEILTQTQPKTKKKIGSTRRPRGRHQPPPEGEEGEWKELENAEEIEHQLITQVATSNLINEPQNTMSEVTPNIHGSTVTTEQIEIITTEGQTGTGGIDAILSIEVDQINTVASHEVDTARGINAPPGIQVISDMQMNTENIHTVVPDQDQNITQQQLENLTDWESEQEQPESTNPLLQVQESQSSQVEVIKENENRQEQKMDQNRTSTWFIEEHNNDTKEEIKAGPTDNFTKEDITNVCSQQYVLCELTSQTSDLGLTTIEYPSPATEHLDFKEDEANSIENVESRSAEIQPQTQTRKKKKMGSTRRPHGRHQPPPEGEEGEWKELENAEEIEHQLITQVATSNLINEPQKTMSEVTPNIHGSTVTTEQIEIITTEGQTGTGGIDAILSIEVDQINTVASHEVGTAEGLTDTIEQKEKSAVHEVKDSVVMHLDEQEMAPVVTKIQDDALIEHVSLTVRMHDNEIPDNECASRANVHSTCENVDNSNAEILTQTQPKTKKKIGSTRRPRGRHQPPPEGEEGEWKELENAEEIEHQLITQVATSNLINEPQNTMSEVTPNIHGSTVTTEQIEIITTEGQTGTGGIDAILSIEVDQINTVASHEVGTAEGLTDTIEQKEKSAVHEVKDSVVMHLDEQEMAPVVTKIQDDALIEHVSLTVKMHDNEIPDNECASRANVHSTCENVDNSNAEILTQTQPKTKKKIGSTRRPRGRHQPPPEGEEGEWKELENAEEIEHQLITQVATSNLINEPQNTMSEVTPNIHGSTVTTEQIEIITTEGQTGTGGIDAILSIEVDQINTVASHEVDTARGINAPPGIQVISDMQMNTENIHTVVPDQDQNITQQQLENLTDWESEQEQPESTNPLLQVQESQSSQVEVIKENENRQEQKMDQNRTSTWFIEEHNNDTKEEIKAGPTDNFTKEDITNVCSQQYVLCELTSQTSDLGLTTIEYPSPATEHLDFKEDEANSIENVESRSAEIQPQTQTRKKKKMGSTRRPHGRHQPPPEGEEGEWKELENAEEIEHQLITQVATSNLINEPQNTMSEVTPNIHGSTVTTEQIEIITTEGQTGTGGIDAILSIEVDQINTVASHEVGTAEGLTDTIEQKEKSAVHEVKDSVVMHLDEQEMAPVVTKIQDDALIEHVSLTVKMHDNEIPDNECASRANVHSTCENVDNSNAEILTQTQPKTKKKIGSTRRPRGRHQPPPEGEEGEWKELENAEEIEHQLITQVATSNLINEPQNTMSEVTPNIHGSTVTTEQIEIITTEGKTGTGGIDAILSIEVDQINTVASPEVGTAGGIDAPPGIQVISDMQLNTENIHRVLSDQDQNITQQQLENLTDWESEQEQPESTNPLLQVQESQSSQVEVIKENENRQEQKMDQNRTSTWFIEEHNNDTKEEIKAGPTDNFTKEDITSVCSQKYVLCELTSQTSDLGLTTIEYPSPATEHLDFKEDEANSIENVESRSVEIQPQTQTRKKKKMGSTRRPHGRHQPPPEGEEGEWKELENAEEIEHQLITQVATSNLINEPQNTMSEVTPNIHGSTVTTEQIEIITTEGQTGTGGIDAILSIEVDQINTVASHEVGTAEGLTDTIEQKEKSAVHEVKDSVVLHLDEQEMAPVVTKIQDDALIEHVSLTVRMHDNEIPDNECASRANVHSTCENVDNSNAEIQPQTQIRKKKKIGSTRRPRGRHQPPPEGEEGEWKELENAEEIEHQLITQVATSNLINEPQNTMSEVTPNIHGSTVTTEQIEIITTEGQTGTGGIEAILSIEVDQINTVASHEVGNPEGLTDTIEQKEKSAVHEVKDSVVMHLDEQEMAPVVTKIQDDALIEHVSLTVRMHDNEIPDNECASRANVHSTCENVDNSNAEIQTQRQHKKKKKFGSTRRPHGGHQPPPEGEEGEWKDLENTEEIQCIDHAASSNLLSELQNAITESLDTHCTTQLIPETQASLDMPVVSEQYHTMFEESLENPKNNESEKEQCDITCPVVHIQELNLAPHYMAKQSSGDSNSGRRKKIGSTRRSLRVIKEKENIQEQTRGESTPKSAKDNAQNGAYHLTAEISHQSIQTHSDPLNIIEHEAEEMGSICKNLEEGQSKQEAWQSSTDMSPRYVGDYDKKYLKLVSNEDMVNPESSSCNKKASVPEYKTKTHHKLDHSEGSLLSEIELYLNKSFENTLNTTVLNPNISEFSEPMFEGSLQLPSSQNPQIHMEQSSPARKRKMGSSRKMPRNKHEEKTPNESEGSEQEKENLDKNRVKNSDPKTEAKLVEETVMAEGTEDMKESAELMSEVQALSETNESSTQVTEQPLPEGRRKFGSRRTTKGCSGLGAFTHGDYESNQENTDIQMTKDLRVSDPCFISEPKSPPISHQVSEARPGTEEVTKVKNTNISHEAGLVSLDSNRKTSPSVVSTGIRQKIDFEQWNEQIPDFGELVYNIVMVGNSSVGKTSFIKRLQSGHFIPDYSSTIGVDTFVHTVTFGNKTVKLYVWDTAGQERYHSITRQVFHKAQGLLLMYDITSSQSFHAVRAWISQIQENAHPDVILMLLGNKNDCADREVQLQEGETLSKEYDIHFMECSVATGENVSESLKTLAWLLMKQRVRKEEEHKTLQPKPQQNKKSGCC</sequence>
<feature type="compositionally biased region" description="Basic and acidic residues" evidence="4">
    <location>
        <begin position="4217"/>
        <end position="4253"/>
    </location>
</feature>
<evidence type="ECO:0000256" key="4">
    <source>
        <dbReference type="SAM" id="MobiDB-lite"/>
    </source>
</evidence>
<feature type="compositionally biased region" description="Polar residues" evidence="4">
    <location>
        <begin position="2485"/>
        <end position="2496"/>
    </location>
</feature>
<feature type="region of interest" description="Disordered" evidence="4">
    <location>
        <begin position="1478"/>
        <end position="1497"/>
    </location>
</feature>
<reference evidence="5" key="1">
    <citation type="submission" date="2023-08" db="EMBL/GenBank/DDBJ databases">
        <title>Pelteobagrus vachellii genome.</title>
        <authorList>
            <person name="Liu H."/>
        </authorList>
    </citation>
    <scope>NUCLEOTIDE SEQUENCE</scope>
    <source>
        <strain evidence="5">PRFRI_2022a</strain>
        <tissue evidence="5">Muscle</tissue>
    </source>
</reference>
<feature type="region of interest" description="Disordered" evidence="4">
    <location>
        <begin position="2684"/>
        <end position="2723"/>
    </location>
</feature>
<feature type="compositionally biased region" description="Basic residues" evidence="4">
    <location>
        <begin position="467"/>
        <end position="482"/>
    </location>
</feature>
<feature type="region of interest" description="Disordered" evidence="4">
    <location>
        <begin position="4345"/>
        <end position="4366"/>
    </location>
</feature>
<proteinExistence type="predicted"/>
<feature type="compositionally biased region" description="Basic residues" evidence="4">
    <location>
        <begin position="1127"/>
        <end position="1142"/>
    </location>
</feature>
<dbReference type="SMART" id="SM00177">
    <property type="entry name" value="ARF"/>
    <property type="match status" value="1"/>
</dbReference>
<feature type="compositionally biased region" description="Low complexity" evidence="4">
    <location>
        <begin position="2864"/>
        <end position="2873"/>
    </location>
</feature>
<feature type="region of interest" description="Disordered" evidence="4">
    <location>
        <begin position="654"/>
        <end position="693"/>
    </location>
</feature>
<dbReference type="FunFam" id="3.40.50.300:FF:001129">
    <property type="entry name" value="ras-related protein Rab-44 isoform X2"/>
    <property type="match status" value="1"/>
</dbReference>
<feature type="region of interest" description="Disordered" evidence="4">
    <location>
        <begin position="1800"/>
        <end position="1839"/>
    </location>
</feature>
<comment type="caution">
    <text evidence="5">The sequence shown here is derived from an EMBL/GenBank/DDBJ whole genome shotgun (WGS) entry which is preliminary data.</text>
</comment>
<dbReference type="SUPFAM" id="SSF52540">
    <property type="entry name" value="P-loop containing nucleoside triphosphate hydrolases"/>
    <property type="match status" value="1"/>
</dbReference>
<feature type="region of interest" description="Disordered" evidence="4">
    <location>
        <begin position="1125"/>
        <end position="1154"/>
    </location>
</feature>
<dbReference type="GO" id="GO:0005525">
    <property type="term" value="F:GTP binding"/>
    <property type="evidence" value="ECO:0007669"/>
    <property type="project" value="UniProtKB-KW"/>
</dbReference>
<dbReference type="PROSITE" id="PS51417">
    <property type="entry name" value="ARF"/>
    <property type="match status" value="1"/>
</dbReference>
<feature type="compositionally biased region" description="Basic residues" evidence="4">
    <location>
        <begin position="3468"/>
        <end position="3484"/>
    </location>
</feature>
<feature type="compositionally biased region" description="Basic residues" evidence="4">
    <location>
        <begin position="927"/>
        <end position="943"/>
    </location>
</feature>
<feature type="compositionally biased region" description="Polar residues" evidence="4">
    <location>
        <begin position="4186"/>
        <end position="4202"/>
    </location>
</feature>
<name>A0AA88T464_TACVA</name>
<keyword evidence="1" id="KW-0547">Nucleotide-binding</keyword>